<keyword evidence="4 7" id="KW-0863">Zinc-finger</keyword>
<dbReference type="eggNOG" id="KOG1721">
    <property type="taxonomic scope" value="Eukaryota"/>
</dbReference>
<gene>
    <name evidence="10" type="ORF">CANTEDRAFT_115685</name>
</gene>
<dbReference type="Proteomes" id="UP000000707">
    <property type="component" value="Unassembled WGS sequence"/>
</dbReference>
<dbReference type="Gene3D" id="3.30.160.60">
    <property type="entry name" value="Classic Zinc Finger"/>
    <property type="match status" value="2"/>
</dbReference>
<feature type="compositionally biased region" description="Low complexity" evidence="8">
    <location>
        <begin position="81"/>
        <end position="100"/>
    </location>
</feature>
<evidence type="ECO:0000313" key="11">
    <source>
        <dbReference type="Proteomes" id="UP000000707"/>
    </source>
</evidence>
<name>G3BBR7_CANTC</name>
<keyword evidence="6" id="KW-0539">Nucleus</keyword>
<dbReference type="InterPro" id="IPR051059">
    <property type="entry name" value="VerF-like"/>
</dbReference>
<dbReference type="PANTHER" id="PTHR40626">
    <property type="entry name" value="MIP31509P"/>
    <property type="match status" value="1"/>
</dbReference>
<sequence>MAVQKKYVCAFCARAFTRSEHKQRHERSHTNEKPFHCMHCTSAFVRRDLLQRHCRTVHSINLSSANFPKPVDKKPVDDGRSSSSNDDSSLSPSNSQPNPSHLTIQTVVAGEFDGSARPRSNSVASIGVASVTSATSGTKDENNDLVSLLSISKRLYQMLTQFDVDITKYTETELNEIFLIGYIELANTDRFPVLEEMLKKLLHHLNSNLSDTNNFKVVSVYTVLAVGFNVKNNMGSSMELFNKGWNLLTLKSIPMKDNNNNASNQMEILNNLFLLNYVFLEYNLDAPKQDAGHFANMNLNSDLLFNYLNDIASIILTNLLQEKDRVVVLKTHMNSFWSIYVLLSNYFVNSYPPKFYNVFLDQVVMKNQTLSQVMLDLSRTIRLIESSFVKEIITCTLINELNHLIHFNKLLIYDSKNSLHNSIILINKSVIDLSSNNKIFEIFKKKLIINCPIKFNDLLNHYIFQPSHKYEFNLLSVALKEFNYNHNYNYNFNFNLFILNNLKTDLFKFSNGLLPFFNTSVNEINNNLGIIGFPIIFNASFLNGKFGILNVHQSSDFDKRNLNLLIIEWYLTMFKILVNLQKNEALVNNYIIQCVLYLLNGNEQGFQINRADWFMDILKRLDGVYHDWLNFIDHKDYLVDFNANLNSFLNNFISSNLVDNDSNYTTLKTNLSTTSTLSNGSGLTGTQMYPALNYQMGHPIGGYKPFDSRSPDMNAGGLPQLSSVAASISNGSFKSVLLPNPEREKERELMLPPIKSPINKVTTVQPLVSDLHN</sequence>
<dbReference type="AlphaFoldDB" id="G3BBR7"/>
<evidence type="ECO:0000256" key="6">
    <source>
        <dbReference type="ARBA" id="ARBA00023242"/>
    </source>
</evidence>
<evidence type="ECO:0000259" key="9">
    <source>
        <dbReference type="PROSITE" id="PS50157"/>
    </source>
</evidence>
<keyword evidence="5" id="KW-0862">Zinc</keyword>
<accession>G3BBR7</accession>
<dbReference type="OrthoDB" id="654211at2759"/>
<dbReference type="HOGENOM" id="CLU_007678_1_0_1"/>
<evidence type="ECO:0000256" key="1">
    <source>
        <dbReference type="ARBA" id="ARBA00004123"/>
    </source>
</evidence>
<keyword evidence="11" id="KW-1185">Reference proteome</keyword>
<evidence type="ECO:0000256" key="2">
    <source>
        <dbReference type="ARBA" id="ARBA00022723"/>
    </source>
</evidence>
<feature type="region of interest" description="Disordered" evidence="8">
    <location>
        <begin position="65"/>
        <end position="101"/>
    </location>
</feature>
<dbReference type="InterPro" id="IPR036236">
    <property type="entry name" value="Znf_C2H2_sf"/>
</dbReference>
<reference evidence="10 11" key="1">
    <citation type="journal article" date="2011" name="Proc. Natl. Acad. Sci. U.S.A.">
        <title>Comparative genomics of xylose-fermenting fungi for enhanced biofuel production.</title>
        <authorList>
            <person name="Wohlbach D.J."/>
            <person name="Kuo A."/>
            <person name="Sato T.K."/>
            <person name="Potts K.M."/>
            <person name="Salamov A.A."/>
            <person name="LaButti K.M."/>
            <person name="Sun H."/>
            <person name="Clum A."/>
            <person name="Pangilinan J.L."/>
            <person name="Lindquist E.A."/>
            <person name="Lucas S."/>
            <person name="Lapidus A."/>
            <person name="Jin M."/>
            <person name="Gunawan C."/>
            <person name="Balan V."/>
            <person name="Dale B.E."/>
            <person name="Jeffries T.W."/>
            <person name="Zinkel R."/>
            <person name="Barry K.W."/>
            <person name="Grigoriev I.V."/>
            <person name="Gasch A.P."/>
        </authorList>
    </citation>
    <scope>NUCLEOTIDE SEQUENCE [LARGE SCALE GENOMIC DNA]</scope>
    <source>
        <strain evidence="11">ATCC 10573 / BCRC 21748 / CBS 615 / JCM 9827 / NBRC 10315 / NRRL Y-1498 / VKM Y-70</strain>
    </source>
</reference>
<dbReference type="PROSITE" id="PS00028">
    <property type="entry name" value="ZINC_FINGER_C2H2_1"/>
    <property type="match status" value="2"/>
</dbReference>
<feature type="compositionally biased region" description="Basic and acidic residues" evidence="8">
    <location>
        <begin position="70"/>
        <end position="80"/>
    </location>
</feature>
<dbReference type="GO" id="GO:0000981">
    <property type="term" value="F:DNA-binding transcription factor activity, RNA polymerase II-specific"/>
    <property type="evidence" value="ECO:0007669"/>
    <property type="project" value="InterPro"/>
</dbReference>
<evidence type="ECO:0000256" key="4">
    <source>
        <dbReference type="ARBA" id="ARBA00022771"/>
    </source>
</evidence>
<dbReference type="GO" id="GO:0008270">
    <property type="term" value="F:zinc ion binding"/>
    <property type="evidence" value="ECO:0007669"/>
    <property type="project" value="UniProtKB-KW"/>
</dbReference>
<proteinExistence type="predicted"/>
<dbReference type="InterPro" id="IPR013087">
    <property type="entry name" value="Znf_C2H2_type"/>
</dbReference>
<dbReference type="SMART" id="SM00355">
    <property type="entry name" value="ZnF_C2H2"/>
    <property type="match status" value="2"/>
</dbReference>
<dbReference type="SUPFAM" id="SSF57667">
    <property type="entry name" value="beta-beta-alpha zinc fingers"/>
    <property type="match status" value="1"/>
</dbReference>
<keyword evidence="2" id="KW-0479">Metal-binding</keyword>
<evidence type="ECO:0000256" key="8">
    <source>
        <dbReference type="SAM" id="MobiDB-lite"/>
    </source>
</evidence>
<feature type="domain" description="C2H2-type" evidence="9">
    <location>
        <begin position="35"/>
        <end position="59"/>
    </location>
</feature>
<protein>
    <recommendedName>
        <fullName evidence="9">C2H2-type domain-containing protein</fullName>
    </recommendedName>
</protein>
<evidence type="ECO:0000256" key="7">
    <source>
        <dbReference type="PROSITE-ProRule" id="PRU00042"/>
    </source>
</evidence>
<evidence type="ECO:0000256" key="3">
    <source>
        <dbReference type="ARBA" id="ARBA00022737"/>
    </source>
</evidence>
<dbReference type="PANTHER" id="PTHR40626:SF34">
    <property type="entry name" value="ZINC FINGER PROTEIN YGR067C"/>
    <property type="match status" value="1"/>
</dbReference>
<dbReference type="GO" id="GO:0000978">
    <property type="term" value="F:RNA polymerase II cis-regulatory region sequence-specific DNA binding"/>
    <property type="evidence" value="ECO:0007669"/>
    <property type="project" value="InterPro"/>
</dbReference>
<dbReference type="PROSITE" id="PS50157">
    <property type="entry name" value="ZINC_FINGER_C2H2_2"/>
    <property type="match status" value="2"/>
</dbReference>
<dbReference type="GeneID" id="18247965"/>
<feature type="domain" description="C2H2-type" evidence="9">
    <location>
        <begin position="7"/>
        <end position="34"/>
    </location>
</feature>
<dbReference type="GO" id="GO:0005634">
    <property type="term" value="C:nucleus"/>
    <property type="evidence" value="ECO:0007669"/>
    <property type="project" value="UniProtKB-SubCell"/>
</dbReference>
<evidence type="ECO:0000256" key="5">
    <source>
        <dbReference type="ARBA" id="ARBA00022833"/>
    </source>
</evidence>
<dbReference type="KEGG" id="cten:18247965"/>
<organism evidence="11">
    <name type="scientific">Candida tenuis (strain ATCC 10573 / BCRC 21748 / CBS 615 / JCM 9827 / NBRC 10315 / NRRL Y-1498 / VKM Y-70)</name>
    <name type="common">Yeast</name>
    <name type="synonym">Yamadazyma tenuis</name>
    <dbReference type="NCBI Taxonomy" id="590646"/>
    <lineage>
        <taxon>Eukaryota</taxon>
        <taxon>Fungi</taxon>
        <taxon>Dikarya</taxon>
        <taxon>Ascomycota</taxon>
        <taxon>Saccharomycotina</taxon>
        <taxon>Pichiomycetes</taxon>
        <taxon>Debaryomycetaceae</taxon>
        <taxon>Yamadazyma</taxon>
    </lineage>
</organism>
<evidence type="ECO:0000313" key="10">
    <source>
        <dbReference type="EMBL" id="EGV62220.1"/>
    </source>
</evidence>
<comment type="subcellular location">
    <subcellularLocation>
        <location evidence="1">Nucleus</location>
    </subcellularLocation>
</comment>
<dbReference type="GO" id="GO:0000785">
    <property type="term" value="C:chromatin"/>
    <property type="evidence" value="ECO:0007669"/>
    <property type="project" value="TreeGrafter"/>
</dbReference>
<keyword evidence="3" id="KW-0677">Repeat</keyword>
<dbReference type="EMBL" id="GL996527">
    <property type="protein sequence ID" value="EGV62220.1"/>
    <property type="molecule type" value="Genomic_DNA"/>
</dbReference>